<dbReference type="RefSeq" id="WP_214590383.1">
    <property type="nucleotide sequence ID" value="NZ_JAUHGV010000024.1"/>
</dbReference>
<comment type="caution">
    <text evidence="1">The sequence shown here is derived from an EMBL/GenBank/DDBJ whole genome shotgun (WGS) entry which is preliminary data.</text>
</comment>
<dbReference type="EMBL" id="JAUHGV010000024">
    <property type="protein sequence ID" value="MDN4014097.1"/>
    <property type="molecule type" value="Genomic_DNA"/>
</dbReference>
<name>A0AAJ1R8A7_9FLAO</name>
<dbReference type="AlphaFoldDB" id="A0AAJ1R8A7"/>
<sequence length="100" mass="11488">MALLNREKIKTVVLESLATIADLPENPEEANFSAWNNFHKHVFLSTLKGKINALPYFMNDGTTTHMAYYDIALNPDSTDNWATVKDCINWIKKNQRVVYL</sequence>
<gene>
    <name evidence="1" type="ORF">QX233_16625</name>
</gene>
<protein>
    <submittedName>
        <fullName evidence="1">Uncharacterized protein</fullName>
    </submittedName>
</protein>
<proteinExistence type="predicted"/>
<evidence type="ECO:0000313" key="2">
    <source>
        <dbReference type="Proteomes" id="UP001225933"/>
    </source>
</evidence>
<organism evidence="1 2">
    <name type="scientific">Chryseobacterium gambrini</name>
    <dbReference type="NCBI Taxonomy" id="373672"/>
    <lineage>
        <taxon>Bacteria</taxon>
        <taxon>Pseudomonadati</taxon>
        <taxon>Bacteroidota</taxon>
        <taxon>Flavobacteriia</taxon>
        <taxon>Flavobacteriales</taxon>
        <taxon>Weeksellaceae</taxon>
        <taxon>Chryseobacterium group</taxon>
        <taxon>Chryseobacterium</taxon>
    </lineage>
</organism>
<evidence type="ECO:0000313" key="1">
    <source>
        <dbReference type="EMBL" id="MDN4014097.1"/>
    </source>
</evidence>
<accession>A0AAJ1R8A7</accession>
<reference evidence="1" key="1">
    <citation type="submission" date="2023-06" db="EMBL/GenBank/DDBJ databases">
        <title>Two Chryseobacterium gambrini strains from China.</title>
        <authorList>
            <person name="Zeng J."/>
            <person name="Wu Y."/>
        </authorList>
    </citation>
    <scope>NUCLEOTIDE SEQUENCE</scope>
    <source>
        <strain evidence="1">SQ219</strain>
    </source>
</reference>
<dbReference type="Proteomes" id="UP001225933">
    <property type="component" value="Unassembled WGS sequence"/>
</dbReference>